<reference evidence="2" key="2">
    <citation type="journal article" date="2014" name="ISME J.">
        <title>Microbial stratification in low pH oxic and suboxic macroscopic growths along an acid mine drainage.</title>
        <authorList>
            <person name="Mendez-Garcia C."/>
            <person name="Mesa V."/>
            <person name="Sprenger R.R."/>
            <person name="Richter M."/>
            <person name="Diez M.S."/>
            <person name="Solano J."/>
            <person name="Bargiela R."/>
            <person name="Golyshina O.V."/>
            <person name="Manteca A."/>
            <person name="Ramos J.L."/>
            <person name="Gallego J.R."/>
            <person name="Llorente I."/>
            <person name="Martins Dos Santos V.A."/>
            <person name="Jensen O.N."/>
            <person name="Pelaez A.I."/>
            <person name="Sanchez J."/>
            <person name="Ferrer M."/>
        </authorList>
    </citation>
    <scope>NUCLEOTIDE SEQUENCE</scope>
</reference>
<dbReference type="Pfam" id="PF01558">
    <property type="entry name" value="POR"/>
    <property type="match status" value="1"/>
</dbReference>
<feature type="domain" description="Pyruvate/ketoisovalerate oxidoreductase catalytic" evidence="1">
    <location>
        <begin position="3"/>
        <end position="118"/>
    </location>
</feature>
<gene>
    <name evidence="2" type="ORF">B1B_02569</name>
</gene>
<dbReference type="GO" id="GO:0016903">
    <property type="term" value="F:oxidoreductase activity, acting on the aldehyde or oxo group of donors"/>
    <property type="evidence" value="ECO:0007669"/>
    <property type="project" value="InterPro"/>
</dbReference>
<accession>T1CZ88</accession>
<feature type="non-terminal residue" evidence="2">
    <location>
        <position position="122"/>
    </location>
</feature>
<evidence type="ECO:0000259" key="1">
    <source>
        <dbReference type="Pfam" id="PF01558"/>
    </source>
</evidence>
<reference evidence="2" key="1">
    <citation type="submission" date="2013-08" db="EMBL/GenBank/DDBJ databases">
        <authorList>
            <person name="Mendez C."/>
            <person name="Richter M."/>
            <person name="Ferrer M."/>
            <person name="Sanchez J."/>
        </authorList>
    </citation>
    <scope>NUCLEOTIDE SEQUENCE</scope>
</reference>
<dbReference type="InterPro" id="IPR019752">
    <property type="entry name" value="Pyrv/ketoisovalerate_OxRed_cat"/>
</dbReference>
<protein>
    <submittedName>
        <fullName evidence="2">Pyruvate flavodoxin/ferredoxin oxidoreductase domain-containing protein</fullName>
    </submittedName>
</protein>
<dbReference type="AlphaFoldDB" id="T1CZ88"/>
<sequence length="122" mass="13509">MKYPVDILVALDPDTIFEHYEDISKGTRVLYDSDFETSELSQSRMIMRDTSRRIKDMLEVGGYSLNIKGALEYMKAKGAVPIPVSFGNVVSEAVSDGTPTRYFNTFGAAATLAVLGIEKNYV</sequence>
<name>T1CZ88_9ZZZZ</name>
<dbReference type="EMBL" id="AUZY01001533">
    <property type="protein sequence ID" value="EQD74614.1"/>
    <property type="molecule type" value="Genomic_DNA"/>
</dbReference>
<keyword evidence="2" id="KW-0670">Pyruvate</keyword>
<proteinExistence type="predicted"/>
<comment type="caution">
    <text evidence="2">The sequence shown here is derived from an EMBL/GenBank/DDBJ whole genome shotgun (WGS) entry which is preliminary data.</text>
</comment>
<evidence type="ECO:0000313" key="2">
    <source>
        <dbReference type="EMBL" id="EQD74614.1"/>
    </source>
</evidence>
<organism evidence="2">
    <name type="scientific">mine drainage metagenome</name>
    <dbReference type="NCBI Taxonomy" id="410659"/>
    <lineage>
        <taxon>unclassified sequences</taxon>
        <taxon>metagenomes</taxon>
        <taxon>ecological metagenomes</taxon>
    </lineage>
</organism>